<dbReference type="EMBL" id="JAIFTL010000001">
    <property type="protein sequence ID" value="KAG9327788.1"/>
    <property type="molecule type" value="Genomic_DNA"/>
</dbReference>
<feature type="compositionally biased region" description="Polar residues" evidence="1">
    <location>
        <begin position="249"/>
        <end position="268"/>
    </location>
</feature>
<feature type="region of interest" description="Disordered" evidence="1">
    <location>
        <begin position="249"/>
        <end position="283"/>
    </location>
</feature>
<comment type="caution">
    <text evidence="3">The sequence shown here is derived from an EMBL/GenBank/DDBJ whole genome shotgun (WGS) entry which is preliminary data.</text>
</comment>
<feature type="region of interest" description="Disordered" evidence="1">
    <location>
        <begin position="318"/>
        <end position="358"/>
    </location>
</feature>
<proteinExistence type="predicted"/>
<evidence type="ECO:0000313" key="4">
    <source>
        <dbReference type="Proteomes" id="UP000717515"/>
    </source>
</evidence>
<keyword evidence="2" id="KW-0812">Transmembrane</keyword>
<evidence type="ECO:0008006" key="5">
    <source>
        <dbReference type="Google" id="ProtNLM"/>
    </source>
</evidence>
<keyword evidence="2" id="KW-1133">Transmembrane helix</keyword>
<evidence type="ECO:0000256" key="1">
    <source>
        <dbReference type="SAM" id="MobiDB-lite"/>
    </source>
</evidence>
<dbReference type="Gene3D" id="2.120.10.80">
    <property type="entry name" value="Kelch-type beta propeller"/>
    <property type="match status" value="1"/>
</dbReference>
<dbReference type="AlphaFoldDB" id="A0A9P8D3F4"/>
<dbReference type="SUPFAM" id="SSF50965">
    <property type="entry name" value="Galactose oxidase, central domain"/>
    <property type="match status" value="1"/>
</dbReference>
<name>A0A9P8D3F4_MORAP</name>
<dbReference type="InterPro" id="IPR015915">
    <property type="entry name" value="Kelch-typ_b-propeller"/>
</dbReference>
<feature type="transmembrane region" description="Helical" evidence="2">
    <location>
        <begin position="288"/>
        <end position="309"/>
    </location>
</feature>
<evidence type="ECO:0000313" key="3">
    <source>
        <dbReference type="EMBL" id="KAG9327788.1"/>
    </source>
</evidence>
<dbReference type="Proteomes" id="UP000717515">
    <property type="component" value="Unassembled WGS sequence"/>
</dbReference>
<dbReference type="InterPro" id="IPR011043">
    <property type="entry name" value="Gal_Oxase/kelch_b-propeller"/>
</dbReference>
<protein>
    <recommendedName>
        <fullName evidence="5">Kelch repeat protein</fullName>
    </recommendedName>
</protein>
<gene>
    <name evidence="3" type="ORF">KVV02_000234</name>
</gene>
<sequence>MAALAVNYDKKSLLYFNSHRTPSVYNITTRTWQLGTRLTNPNATTVLPKSIYSNQVATDPSSGIAYIPSVEHFDNFPMFTYNTSQGYTPNVTKTIVPGVSIPYDKYGAIWSTVRKSILFYGGEINGFTPVGLMEYQPSSNQWTGVKTQGATTPGNLSLPCIASAYSGMKMVMFGNYERPYSVFILDVKTLVWTKGADPRPGEERNAAACTVVGDYFIVAGGSPSLGGGVLQPVIVYNIKMNQWTDSYEAPNTPSVSTSGGNSPTTETSLPVADKEQRSGEGMNSGTRIGIIAGGSSILLILLTCGAFLIHRQKKRMSRQAAVSDKNVQKSNLENMEEDQSSATAITTDNDNKLDTDETGDDIQLRGILASIDYLTHRPDQQHVN</sequence>
<evidence type="ECO:0000256" key="2">
    <source>
        <dbReference type="SAM" id="Phobius"/>
    </source>
</evidence>
<accession>A0A9P8D3F4</accession>
<organism evidence="3 4">
    <name type="scientific">Mortierella alpina</name>
    <name type="common">Oleaginous fungus</name>
    <name type="synonym">Mortierella renispora</name>
    <dbReference type="NCBI Taxonomy" id="64518"/>
    <lineage>
        <taxon>Eukaryota</taxon>
        <taxon>Fungi</taxon>
        <taxon>Fungi incertae sedis</taxon>
        <taxon>Mucoromycota</taxon>
        <taxon>Mortierellomycotina</taxon>
        <taxon>Mortierellomycetes</taxon>
        <taxon>Mortierellales</taxon>
        <taxon>Mortierellaceae</taxon>
        <taxon>Mortierella</taxon>
    </lineage>
</organism>
<keyword evidence="2" id="KW-0472">Membrane</keyword>
<reference evidence="3" key="1">
    <citation type="submission" date="2021-07" db="EMBL/GenBank/DDBJ databases">
        <title>Draft genome of Mortierella alpina, strain LL118, isolated from an aspen leaf litter sample.</title>
        <authorList>
            <person name="Yang S."/>
            <person name="Vinatzer B.A."/>
        </authorList>
    </citation>
    <scope>NUCLEOTIDE SEQUENCE</scope>
    <source>
        <strain evidence="3">LL118</strain>
    </source>
</reference>